<evidence type="ECO:0000313" key="2">
    <source>
        <dbReference type="Proteomes" id="UP001165101"/>
    </source>
</evidence>
<dbReference type="EMBL" id="BSXV01004375">
    <property type="protein sequence ID" value="GMF00361.1"/>
    <property type="molecule type" value="Genomic_DNA"/>
</dbReference>
<gene>
    <name evidence="1" type="ORF">Cboi01_000553600</name>
</gene>
<accession>A0ACB5U3K2</accession>
<reference evidence="1" key="1">
    <citation type="submission" date="2023-04" db="EMBL/GenBank/DDBJ databases">
        <title>Candida boidinii NBRC 1967.</title>
        <authorList>
            <person name="Ichikawa N."/>
            <person name="Sato H."/>
            <person name="Tonouchi N."/>
        </authorList>
    </citation>
    <scope>NUCLEOTIDE SEQUENCE</scope>
    <source>
        <strain evidence="1">NBRC 1967</strain>
    </source>
</reference>
<sequence>MGSDKSVILGSPMGAHGSNSNSAASDLTPKSNSSLNNGSANFSTFITEPIQIKIRKEREEKLKLQQEREERKNSVSVRDKKGQNSMVDKKLSSPNLTNTFALVSSSSPNSESPNHKYSGKQFEFCHKFVNQSIKSNKSISLSSPNLPFSSNFPSSSNSNKSKHSASGSNSSINSTGSAGTPSSTSNNINHTMFKKNYTLSGGNDNLKGPDIPDDAMGSTGSSNSVASSPPSKQVPKTNTGSPYHQMKQNSEFMNSISKFPKEKSSVVPKLYHNINQGLMEFQLDVPNSKK</sequence>
<name>A0ACB5U3K2_CANBO</name>
<proteinExistence type="predicted"/>
<comment type="caution">
    <text evidence="1">The sequence shown here is derived from an EMBL/GenBank/DDBJ whole genome shotgun (WGS) entry which is preliminary data.</text>
</comment>
<keyword evidence="2" id="KW-1185">Reference proteome</keyword>
<dbReference type="Proteomes" id="UP001165101">
    <property type="component" value="Unassembled WGS sequence"/>
</dbReference>
<protein>
    <submittedName>
        <fullName evidence="1">Unnamed protein product</fullName>
    </submittedName>
</protein>
<organism evidence="1 2">
    <name type="scientific">Candida boidinii</name>
    <name type="common">Yeast</name>
    <dbReference type="NCBI Taxonomy" id="5477"/>
    <lineage>
        <taxon>Eukaryota</taxon>
        <taxon>Fungi</taxon>
        <taxon>Dikarya</taxon>
        <taxon>Ascomycota</taxon>
        <taxon>Saccharomycotina</taxon>
        <taxon>Pichiomycetes</taxon>
        <taxon>Pichiales</taxon>
        <taxon>Pichiaceae</taxon>
        <taxon>Ogataea</taxon>
        <taxon>Ogataea/Candida clade</taxon>
    </lineage>
</organism>
<evidence type="ECO:0000313" key="1">
    <source>
        <dbReference type="EMBL" id="GMF00361.1"/>
    </source>
</evidence>